<organism evidence="3 4">
    <name type="scientific">Pseudonocardia sediminis</name>
    <dbReference type="NCBI Taxonomy" id="1397368"/>
    <lineage>
        <taxon>Bacteria</taxon>
        <taxon>Bacillati</taxon>
        <taxon>Actinomycetota</taxon>
        <taxon>Actinomycetes</taxon>
        <taxon>Pseudonocardiales</taxon>
        <taxon>Pseudonocardiaceae</taxon>
        <taxon>Pseudonocardia</taxon>
    </lineage>
</organism>
<evidence type="ECO:0000256" key="1">
    <source>
        <dbReference type="SAM" id="Coils"/>
    </source>
</evidence>
<sequence length="293" mass="30841">MLHSVMGTKRSAADEHDSGDSTVEPVPAFDTVRKGYRPEQVDTAVRELQWRLEMAERSQQEAEERVAALTASLEAARATTPDTFGMRAEKILRMAEHDAAQRRERAVYDADRIIDAAHDEAERLIAAARAEGERARTDAVAAVAQVHADAAAARRETDLCADTAAAMHEHVVGLRGAVRGELARLHAAMGAELRILDEMVATPPAPAPAATTTPAPEPATGRDPATRPSPAPTAPVAVTPRTTATTEDIPAAGTAPSATPTVALPEQRPQPSRETTADAPATTTGARTEPAGA</sequence>
<dbReference type="PANTHER" id="PTHR35794:SF1">
    <property type="entry name" value="CELL CYCLE PROTEIN GPSB"/>
    <property type="match status" value="1"/>
</dbReference>
<dbReference type="EMBL" id="SHKL01000001">
    <property type="protein sequence ID" value="RZT84351.1"/>
    <property type="molecule type" value="Genomic_DNA"/>
</dbReference>
<dbReference type="InterPro" id="IPR007793">
    <property type="entry name" value="DivIVA_fam"/>
</dbReference>
<comment type="caution">
    <text evidence="3">The sequence shown here is derived from an EMBL/GenBank/DDBJ whole genome shotgun (WGS) entry which is preliminary data.</text>
</comment>
<evidence type="ECO:0000313" key="3">
    <source>
        <dbReference type="EMBL" id="RZT84351.1"/>
    </source>
</evidence>
<gene>
    <name evidence="3" type="ORF">EV383_1190</name>
</gene>
<feature type="compositionally biased region" description="Low complexity" evidence="2">
    <location>
        <begin position="277"/>
        <end position="293"/>
    </location>
</feature>
<feature type="compositionally biased region" description="Low complexity" evidence="2">
    <location>
        <begin position="234"/>
        <end position="263"/>
    </location>
</feature>
<dbReference type="AlphaFoldDB" id="A0A4Q7UU66"/>
<evidence type="ECO:0000313" key="4">
    <source>
        <dbReference type="Proteomes" id="UP000291591"/>
    </source>
</evidence>
<feature type="region of interest" description="Disordered" evidence="2">
    <location>
        <begin position="1"/>
        <end position="26"/>
    </location>
</feature>
<feature type="region of interest" description="Disordered" evidence="2">
    <location>
        <begin position="203"/>
        <end position="293"/>
    </location>
</feature>
<proteinExistence type="predicted"/>
<evidence type="ECO:0000256" key="2">
    <source>
        <dbReference type="SAM" id="MobiDB-lite"/>
    </source>
</evidence>
<keyword evidence="1" id="KW-0175">Coiled coil</keyword>
<dbReference type="Proteomes" id="UP000291591">
    <property type="component" value="Unassembled WGS sequence"/>
</dbReference>
<feature type="coiled-coil region" evidence="1">
    <location>
        <begin position="45"/>
        <end position="79"/>
    </location>
</feature>
<dbReference type="PANTHER" id="PTHR35794">
    <property type="entry name" value="CELL DIVISION PROTEIN DIVIVA"/>
    <property type="match status" value="1"/>
</dbReference>
<reference evidence="3 4" key="1">
    <citation type="submission" date="2019-02" db="EMBL/GenBank/DDBJ databases">
        <title>Sequencing the genomes of 1000 actinobacteria strains.</title>
        <authorList>
            <person name="Klenk H.-P."/>
        </authorList>
    </citation>
    <scope>NUCLEOTIDE SEQUENCE [LARGE SCALE GENOMIC DNA]</scope>
    <source>
        <strain evidence="3 4">DSM 45779</strain>
    </source>
</reference>
<keyword evidence="4" id="KW-1185">Reference proteome</keyword>
<accession>A0A4Q7UU66</accession>
<protein>
    <recommendedName>
        <fullName evidence="5">DivIVA protein</fullName>
    </recommendedName>
</protein>
<name>A0A4Q7UU66_PSEST</name>
<evidence type="ECO:0008006" key="5">
    <source>
        <dbReference type="Google" id="ProtNLM"/>
    </source>
</evidence>